<comment type="cofactor">
    <cofactor evidence="1">
        <name>FAD</name>
        <dbReference type="ChEBI" id="CHEBI:57692"/>
    </cofactor>
</comment>
<evidence type="ECO:0000256" key="3">
    <source>
        <dbReference type="ARBA" id="ARBA00022630"/>
    </source>
</evidence>
<evidence type="ECO:0000313" key="8">
    <source>
        <dbReference type="Proteomes" id="UP000252118"/>
    </source>
</evidence>
<comment type="caution">
    <text evidence="7">The sequence shown here is derived from an EMBL/GenBank/DDBJ whole genome shotgun (WGS) entry which is preliminary data.</text>
</comment>
<sequence>MKTIILVGGGHSHLHCLKKRIKHLDDNVKWVLISPSRYQYYSGMFSGYTEGIYSLEETRIDLERLCENAECEFVERTVLSIDPDQQHLLTDKGDIFTYDFVSFDIGSRNDSLKIEGLHERNLPIKPNYRFPEQIEKLHNSRKTVFIGGGAASIEMALSLQAWKVDNGFKDHLVTVVHSSPLLEKAGSHSSKKITGLTLSKGVELHQGRVEKVDETRVYADDGTSIDYDEVIFLGGPKAPPLFGSSILPTDEKGFLLVNSYLQSVEYPNVFGTGDCATLKDFPDIPKNGVTAVRQGPVLWKNLNGAAANGTIIPFEPQERYLAIMSVGDKRGFLTYGSFSLVSGWAWRLKNWIDVRFVRRYGG</sequence>
<evidence type="ECO:0000259" key="6">
    <source>
        <dbReference type="Pfam" id="PF07992"/>
    </source>
</evidence>
<name>A0A366ELN4_9BACI</name>
<accession>A0A366ELN4</accession>
<dbReference type="Pfam" id="PF07992">
    <property type="entry name" value="Pyr_redox_2"/>
    <property type="match status" value="1"/>
</dbReference>
<dbReference type="GO" id="GO:0019646">
    <property type="term" value="P:aerobic electron transport chain"/>
    <property type="evidence" value="ECO:0007669"/>
    <property type="project" value="TreeGrafter"/>
</dbReference>
<dbReference type="RefSeq" id="WP_181778165.1">
    <property type="nucleotide sequence ID" value="NZ_QNRJ01000010.1"/>
</dbReference>
<dbReference type="GO" id="GO:0003955">
    <property type="term" value="F:NAD(P)H dehydrogenase (quinone) activity"/>
    <property type="evidence" value="ECO:0007669"/>
    <property type="project" value="TreeGrafter"/>
</dbReference>
<dbReference type="Proteomes" id="UP000252118">
    <property type="component" value="Unassembled WGS sequence"/>
</dbReference>
<gene>
    <name evidence="7" type="ORF">DET59_11098</name>
</gene>
<evidence type="ECO:0000256" key="1">
    <source>
        <dbReference type="ARBA" id="ARBA00001974"/>
    </source>
</evidence>
<keyword evidence="5" id="KW-0560">Oxidoreductase</keyword>
<dbReference type="Gene3D" id="3.50.50.100">
    <property type="match status" value="1"/>
</dbReference>
<keyword evidence="3" id="KW-0285">Flavoprotein</keyword>
<evidence type="ECO:0000256" key="4">
    <source>
        <dbReference type="ARBA" id="ARBA00022827"/>
    </source>
</evidence>
<feature type="domain" description="FAD/NAD(P)-binding" evidence="6">
    <location>
        <begin position="3"/>
        <end position="295"/>
    </location>
</feature>
<dbReference type="PANTHER" id="PTHR42913">
    <property type="entry name" value="APOPTOSIS-INDUCING FACTOR 1"/>
    <property type="match status" value="1"/>
</dbReference>
<keyword evidence="4" id="KW-0274">FAD</keyword>
<dbReference type="PANTHER" id="PTHR42913:SF9">
    <property type="entry name" value="SLR1591 PROTEIN"/>
    <property type="match status" value="1"/>
</dbReference>
<dbReference type="InterPro" id="IPR036188">
    <property type="entry name" value="FAD/NAD-bd_sf"/>
</dbReference>
<protein>
    <submittedName>
        <fullName evidence="7">NADH dehydrogenase FAD-containing subunit</fullName>
    </submittedName>
</protein>
<dbReference type="InterPro" id="IPR051169">
    <property type="entry name" value="NADH-Q_oxidoreductase"/>
</dbReference>
<dbReference type="AlphaFoldDB" id="A0A366ELN4"/>
<dbReference type="SUPFAM" id="SSF51905">
    <property type="entry name" value="FAD/NAD(P)-binding domain"/>
    <property type="match status" value="2"/>
</dbReference>
<proteinExistence type="inferred from homology"/>
<organism evidence="7 8">
    <name type="scientific">Rossellomorea aquimaris</name>
    <dbReference type="NCBI Taxonomy" id="189382"/>
    <lineage>
        <taxon>Bacteria</taxon>
        <taxon>Bacillati</taxon>
        <taxon>Bacillota</taxon>
        <taxon>Bacilli</taxon>
        <taxon>Bacillales</taxon>
        <taxon>Bacillaceae</taxon>
        <taxon>Rossellomorea</taxon>
    </lineage>
</organism>
<evidence type="ECO:0000256" key="5">
    <source>
        <dbReference type="ARBA" id="ARBA00023002"/>
    </source>
</evidence>
<evidence type="ECO:0000313" key="7">
    <source>
        <dbReference type="EMBL" id="RBP03214.1"/>
    </source>
</evidence>
<comment type="similarity">
    <text evidence="2">Belongs to the NADH dehydrogenase family.</text>
</comment>
<evidence type="ECO:0000256" key="2">
    <source>
        <dbReference type="ARBA" id="ARBA00005272"/>
    </source>
</evidence>
<dbReference type="EMBL" id="QNRJ01000010">
    <property type="protein sequence ID" value="RBP03214.1"/>
    <property type="molecule type" value="Genomic_DNA"/>
</dbReference>
<reference evidence="7 8" key="1">
    <citation type="submission" date="2018-06" db="EMBL/GenBank/DDBJ databases">
        <title>Freshwater and sediment microbial communities from various areas in North America, analyzing microbe dynamics in response to fracking.</title>
        <authorList>
            <person name="Lamendella R."/>
        </authorList>
    </citation>
    <scope>NUCLEOTIDE SEQUENCE [LARGE SCALE GENOMIC DNA]</scope>
    <source>
        <strain evidence="7 8">97B</strain>
    </source>
</reference>
<dbReference type="InterPro" id="IPR023753">
    <property type="entry name" value="FAD/NAD-binding_dom"/>
</dbReference>